<keyword evidence="7 8" id="KW-0501">Molybdenum cofactor biosynthesis</keyword>
<feature type="binding site" evidence="8">
    <location>
        <position position="101"/>
    </location>
    <ligand>
        <name>GTP</name>
        <dbReference type="ChEBI" id="CHEBI:37565"/>
    </ligand>
</feature>
<dbReference type="Pfam" id="PF12804">
    <property type="entry name" value="NTP_transf_3"/>
    <property type="match status" value="1"/>
</dbReference>
<evidence type="ECO:0000256" key="5">
    <source>
        <dbReference type="ARBA" id="ARBA00022842"/>
    </source>
</evidence>
<dbReference type="EMBL" id="AKGD01000001">
    <property type="protein sequence ID" value="EIT70049.1"/>
    <property type="molecule type" value="Genomic_DNA"/>
</dbReference>
<dbReference type="PANTHER" id="PTHR19136:SF81">
    <property type="entry name" value="MOLYBDENUM COFACTOR GUANYLYLTRANSFERASE"/>
    <property type="match status" value="1"/>
</dbReference>
<comment type="catalytic activity">
    <reaction evidence="8">
        <text>Mo-molybdopterin + GTP + H(+) = Mo-molybdopterin guanine dinucleotide + diphosphate</text>
        <dbReference type="Rhea" id="RHEA:34243"/>
        <dbReference type="ChEBI" id="CHEBI:15378"/>
        <dbReference type="ChEBI" id="CHEBI:33019"/>
        <dbReference type="ChEBI" id="CHEBI:37565"/>
        <dbReference type="ChEBI" id="CHEBI:71302"/>
        <dbReference type="ChEBI" id="CHEBI:71310"/>
        <dbReference type="EC" id="2.7.7.77"/>
    </reaction>
</comment>
<organism evidence="10 12">
    <name type="scientific">Hydrocarboniphaga effusa AP103</name>
    <dbReference type="NCBI Taxonomy" id="1172194"/>
    <lineage>
        <taxon>Bacteria</taxon>
        <taxon>Pseudomonadati</taxon>
        <taxon>Pseudomonadota</taxon>
        <taxon>Gammaproteobacteria</taxon>
        <taxon>Nevskiales</taxon>
        <taxon>Nevskiaceae</taxon>
        <taxon>Hydrocarboniphaga</taxon>
    </lineage>
</organism>
<dbReference type="OrthoDB" id="9788394at2"/>
<feature type="binding site" evidence="8">
    <location>
        <position position="101"/>
    </location>
    <ligand>
        <name>Mg(2+)</name>
        <dbReference type="ChEBI" id="CHEBI:18420"/>
    </ligand>
</feature>
<dbReference type="PATRIC" id="fig|1172194.4.peg.176"/>
<dbReference type="GO" id="GO:0005737">
    <property type="term" value="C:cytoplasm"/>
    <property type="evidence" value="ECO:0007669"/>
    <property type="project" value="UniProtKB-SubCell"/>
</dbReference>
<evidence type="ECO:0000256" key="2">
    <source>
        <dbReference type="ARBA" id="ARBA00022679"/>
    </source>
</evidence>
<keyword evidence="4 8" id="KW-0547">Nucleotide-binding</keyword>
<accession>I7ZDV6</accession>
<dbReference type="Gene3D" id="3.90.550.10">
    <property type="entry name" value="Spore Coat Polysaccharide Biosynthesis Protein SpsA, Chain A"/>
    <property type="match status" value="1"/>
</dbReference>
<feature type="binding site" evidence="8">
    <location>
        <position position="73"/>
    </location>
    <ligand>
        <name>GTP</name>
        <dbReference type="ChEBI" id="CHEBI:37565"/>
    </ligand>
</feature>
<dbReference type="EMBL" id="AKGD01000001">
    <property type="protein sequence ID" value="EIT70236.1"/>
    <property type="molecule type" value="Genomic_DNA"/>
</dbReference>
<evidence type="ECO:0000313" key="11">
    <source>
        <dbReference type="EMBL" id="EIT70236.1"/>
    </source>
</evidence>
<evidence type="ECO:0000256" key="6">
    <source>
        <dbReference type="ARBA" id="ARBA00023134"/>
    </source>
</evidence>
<keyword evidence="1 8" id="KW-0963">Cytoplasm</keyword>
<feature type="domain" description="MobA-like NTP transferase" evidence="9">
    <location>
        <begin position="13"/>
        <end position="157"/>
    </location>
</feature>
<sequence length="202" mass="21947">MSPAKLPNFSGGVLAGGEGRRFGGLDKGWLEHAGRPFIEITLDHLRPLASELRISANRHLDRYGSLGVPVLRDRLGAGPLAGLLRLLETAATDWLLSLPCDALALPESLPERLFARQQATQADIVVLEDDDGVHPTVSLTRCALAPDLEQFLLSSERHSVKDWQSRHRTVRLRSDGVLANVNDPLALNRYAQTLACGSPAHG</sequence>
<proteinExistence type="inferred from homology"/>
<evidence type="ECO:0000256" key="1">
    <source>
        <dbReference type="ARBA" id="ARBA00022490"/>
    </source>
</evidence>
<dbReference type="GO" id="GO:0061603">
    <property type="term" value="F:molybdenum cofactor guanylyltransferase activity"/>
    <property type="evidence" value="ECO:0007669"/>
    <property type="project" value="UniProtKB-EC"/>
</dbReference>
<keyword evidence="12" id="KW-1185">Reference proteome</keyword>
<feature type="binding site" evidence="8">
    <location>
        <begin position="14"/>
        <end position="16"/>
    </location>
    <ligand>
        <name>GTP</name>
        <dbReference type="ChEBI" id="CHEBI:37565"/>
    </ligand>
</feature>
<evidence type="ECO:0000259" key="9">
    <source>
        <dbReference type="Pfam" id="PF12804"/>
    </source>
</evidence>
<evidence type="ECO:0000256" key="3">
    <source>
        <dbReference type="ARBA" id="ARBA00022723"/>
    </source>
</evidence>
<dbReference type="InterPro" id="IPR029044">
    <property type="entry name" value="Nucleotide-diphossugar_trans"/>
</dbReference>
<comment type="caution">
    <text evidence="10">The sequence shown here is derived from an EMBL/GenBank/DDBJ whole genome shotgun (WGS) entry which is preliminary data.</text>
</comment>
<dbReference type="SUPFAM" id="SSF53448">
    <property type="entry name" value="Nucleotide-diphospho-sugar transferases"/>
    <property type="match status" value="1"/>
</dbReference>
<protein>
    <recommendedName>
        <fullName evidence="8">Molybdenum cofactor guanylyltransferase</fullName>
        <shortName evidence="8">MoCo guanylyltransferase</shortName>
        <ecNumber evidence="8">2.7.7.77</ecNumber>
    </recommendedName>
    <alternativeName>
        <fullName evidence="8">GTP:molybdopterin guanylyltransferase</fullName>
    </alternativeName>
    <alternativeName>
        <fullName evidence="8">Mo-MPT guanylyltransferase</fullName>
    </alternativeName>
    <alternativeName>
        <fullName evidence="8">Molybdopterin guanylyltransferase</fullName>
    </alternativeName>
    <alternativeName>
        <fullName evidence="8">Molybdopterin-guanine dinucleotide synthase</fullName>
        <shortName evidence="8">MGD synthase</shortName>
    </alternativeName>
</protein>
<dbReference type="GO" id="GO:0046872">
    <property type="term" value="F:metal ion binding"/>
    <property type="evidence" value="ECO:0007669"/>
    <property type="project" value="UniProtKB-KW"/>
</dbReference>
<comment type="similarity">
    <text evidence="8">Belongs to the MobA family.</text>
</comment>
<dbReference type="GO" id="GO:1902758">
    <property type="term" value="P:bis(molybdopterin guanine dinucleotide)molybdenum biosynthetic process"/>
    <property type="evidence" value="ECO:0007669"/>
    <property type="project" value="TreeGrafter"/>
</dbReference>
<evidence type="ECO:0000313" key="12">
    <source>
        <dbReference type="Proteomes" id="UP000003704"/>
    </source>
</evidence>
<comment type="subunit">
    <text evidence="8">Monomer.</text>
</comment>
<keyword evidence="3 8" id="KW-0479">Metal-binding</keyword>
<reference evidence="10" key="2">
    <citation type="submission" date="2012-05" db="EMBL/GenBank/DDBJ databases">
        <authorList>
            <person name="Park J.-H."/>
            <person name="Zylstra G.J."/>
            <person name="Chae J.-C."/>
        </authorList>
    </citation>
    <scope>NUCLEOTIDE SEQUENCE</scope>
    <source>
        <strain evidence="10">AP103</strain>
    </source>
</reference>
<dbReference type="CDD" id="cd02503">
    <property type="entry name" value="MobA"/>
    <property type="match status" value="1"/>
</dbReference>
<dbReference type="GO" id="GO:0005525">
    <property type="term" value="F:GTP binding"/>
    <property type="evidence" value="ECO:0007669"/>
    <property type="project" value="UniProtKB-UniRule"/>
</dbReference>
<dbReference type="Proteomes" id="UP000003704">
    <property type="component" value="Unassembled WGS sequence"/>
</dbReference>
<comment type="subcellular location">
    <subcellularLocation>
        <location evidence="8">Cytoplasm</location>
    </subcellularLocation>
</comment>
<dbReference type="PANTHER" id="PTHR19136">
    <property type="entry name" value="MOLYBDENUM COFACTOR GUANYLYLTRANSFERASE"/>
    <property type="match status" value="1"/>
</dbReference>
<keyword evidence="2 8" id="KW-0808">Transferase</keyword>
<feature type="binding site" evidence="8">
    <location>
        <position position="27"/>
    </location>
    <ligand>
        <name>GTP</name>
        <dbReference type="ChEBI" id="CHEBI:37565"/>
    </ligand>
</feature>
<evidence type="ECO:0000256" key="4">
    <source>
        <dbReference type="ARBA" id="ARBA00022741"/>
    </source>
</evidence>
<evidence type="ECO:0000313" key="10">
    <source>
        <dbReference type="EMBL" id="EIT70049.1"/>
    </source>
</evidence>
<comment type="cofactor">
    <cofactor evidence="8">
        <name>Mg(2+)</name>
        <dbReference type="ChEBI" id="CHEBI:18420"/>
    </cofactor>
</comment>
<dbReference type="InterPro" id="IPR013482">
    <property type="entry name" value="Molybde_CF_guanTrfase"/>
</dbReference>
<dbReference type="AlphaFoldDB" id="I7ZDV6"/>
<dbReference type="RefSeq" id="WP_007183332.1">
    <property type="nucleotide sequence ID" value="NZ_AKGD01000001.1"/>
</dbReference>
<keyword evidence="5 8" id="KW-0460">Magnesium</keyword>
<name>I7ZDV6_9GAMM</name>
<dbReference type="EC" id="2.7.7.77" evidence="8"/>
<evidence type="ECO:0000256" key="8">
    <source>
        <dbReference type="HAMAP-Rule" id="MF_00316"/>
    </source>
</evidence>
<reference evidence="10 12" key="1">
    <citation type="journal article" date="2012" name="J. Bacteriol.">
        <title>Genome Sequence of n-Alkane-Degrading Hydrocarboniphaga effusa Strain AP103T (ATCC BAA-332T).</title>
        <authorList>
            <person name="Chang H.K."/>
            <person name="Zylstra G.J."/>
            <person name="Chae J.C."/>
        </authorList>
    </citation>
    <scope>NUCLEOTIDE SEQUENCE [LARGE SCALE GENOMIC DNA]</scope>
    <source>
        <strain evidence="10 12">AP103</strain>
    </source>
</reference>
<comment type="function">
    <text evidence="8">Transfers a GMP moiety from GTP to Mo-molybdopterin (Mo-MPT) cofactor (Moco or molybdenum cofactor) to form Mo-molybdopterin guanine dinucleotide (Mo-MGD) cofactor.</text>
</comment>
<comment type="domain">
    <text evidence="8">The N-terminal domain determines nucleotide recognition and specific binding, while the C-terminal domain determines the specific binding to the target protein.</text>
</comment>
<dbReference type="HAMAP" id="MF_00316">
    <property type="entry name" value="MobA"/>
    <property type="match status" value="1"/>
</dbReference>
<evidence type="ECO:0000256" key="7">
    <source>
        <dbReference type="ARBA" id="ARBA00023150"/>
    </source>
</evidence>
<comment type="caution">
    <text evidence="8">Lacks conserved residue(s) required for the propagation of feature annotation.</text>
</comment>
<gene>
    <name evidence="8" type="primary">mobA</name>
    <name evidence="10" type="ORF">WQQ_01860</name>
    <name evidence="11" type="ORF">WQQ_03730</name>
</gene>
<dbReference type="InterPro" id="IPR025877">
    <property type="entry name" value="MobA-like_NTP_Trfase"/>
</dbReference>
<keyword evidence="6 8" id="KW-0342">GTP-binding</keyword>
<dbReference type="STRING" id="1172194.WQQ_01860"/>